<feature type="compositionally biased region" description="Polar residues" evidence="1">
    <location>
        <begin position="8"/>
        <end position="21"/>
    </location>
</feature>
<proteinExistence type="predicted"/>
<protein>
    <submittedName>
        <fullName evidence="2">Uncharacterized protein</fullName>
    </submittedName>
</protein>
<dbReference type="EMBL" id="GBXM01098780">
    <property type="protein sequence ID" value="JAH09797.1"/>
    <property type="molecule type" value="Transcribed_RNA"/>
</dbReference>
<name>A0A0E9PZX2_ANGAN</name>
<sequence length="46" mass="5025">MKKLETTGPISSLKSPASGRSTPGCKIREDSHCSWNPLVIDNVRNL</sequence>
<evidence type="ECO:0000313" key="2">
    <source>
        <dbReference type="EMBL" id="JAH09797.1"/>
    </source>
</evidence>
<accession>A0A0E9PZX2</accession>
<reference evidence="2" key="2">
    <citation type="journal article" date="2015" name="Fish Shellfish Immunol.">
        <title>Early steps in the European eel (Anguilla anguilla)-Vibrio vulnificus interaction in the gills: Role of the RtxA13 toxin.</title>
        <authorList>
            <person name="Callol A."/>
            <person name="Pajuelo D."/>
            <person name="Ebbesson L."/>
            <person name="Teles M."/>
            <person name="MacKenzie S."/>
            <person name="Amaro C."/>
        </authorList>
    </citation>
    <scope>NUCLEOTIDE SEQUENCE</scope>
</reference>
<dbReference type="AlphaFoldDB" id="A0A0E9PZX2"/>
<feature type="region of interest" description="Disordered" evidence="1">
    <location>
        <begin position="1"/>
        <end position="26"/>
    </location>
</feature>
<evidence type="ECO:0000256" key="1">
    <source>
        <dbReference type="SAM" id="MobiDB-lite"/>
    </source>
</evidence>
<reference evidence="2" key="1">
    <citation type="submission" date="2014-11" db="EMBL/GenBank/DDBJ databases">
        <authorList>
            <person name="Amaro Gonzalez C."/>
        </authorList>
    </citation>
    <scope>NUCLEOTIDE SEQUENCE</scope>
</reference>
<organism evidence="2">
    <name type="scientific">Anguilla anguilla</name>
    <name type="common">European freshwater eel</name>
    <name type="synonym">Muraena anguilla</name>
    <dbReference type="NCBI Taxonomy" id="7936"/>
    <lineage>
        <taxon>Eukaryota</taxon>
        <taxon>Metazoa</taxon>
        <taxon>Chordata</taxon>
        <taxon>Craniata</taxon>
        <taxon>Vertebrata</taxon>
        <taxon>Euteleostomi</taxon>
        <taxon>Actinopterygii</taxon>
        <taxon>Neopterygii</taxon>
        <taxon>Teleostei</taxon>
        <taxon>Anguilliformes</taxon>
        <taxon>Anguillidae</taxon>
        <taxon>Anguilla</taxon>
    </lineage>
</organism>